<evidence type="ECO:0000313" key="2">
    <source>
        <dbReference type="EMBL" id="QPE04659.1"/>
    </source>
</evidence>
<dbReference type="EMBL" id="CP064760">
    <property type="protein sequence ID" value="QPE04659.1"/>
    <property type="molecule type" value="Genomic_DNA"/>
</dbReference>
<gene>
    <name evidence="2" type="ORF">IT882_00310</name>
</gene>
<reference evidence="2 3" key="1">
    <citation type="submission" date="2020-11" db="EMBL/GenBank/DDBJ databases">
        <title>Amino acid is mineralized and recycled by bacteria in oceanic microbiome.</title>
        <authorList>
            <person name="Zheng L.Y."/>
        </authorList>
    </citation>
    <scope>NUCLEOTIDE SEQUENCE [LARGE SCALE GENOMIC DNA]</scope>
    <source>
        <strain evidence="2 3">A32-1</strain>
    </source>
</reference>
<protein>
    <submittedName>
        <fullName evidence="2">Uncharacterized protein</fullName>
    </submittedName>
</protein>
<keyword evidence="1" id="KW-1133">Transmembrane helix</keyword>
<feature type="transmembrane region" description="Helical" evidence="1">
    <location>
        <begin position="203"/>
        <end position="223"/>
    </location>
</feature>
<sequence length="228" mass="24520">MNRIGNVVRMQFVNRQTYVWLPLIILGSAFLVTLLIWSMLPLEAMKYGGGAQAPMWYFFVLGILSLTQTFPFSQAMSVTRREFFLGTLLSSAVTGFILSAIVLVGGLIEQATNGWGMNGYFFALGWLVSGGPLVGAAVVFALTMVFFVSGFVIGTIYRRFGPLVLTVILVGLALLLLGALWVIGQLDAWAPVFGWIATQGPGGLAIGLVIAFIALSGIGYGLLRRVTS</sequence>
<feature type="transmembrane region" description="Helical" evidence="1">
    <location>
        <begin position="84"/>
        <end position="108"/>
    </location>
</feature>
<feature type="transmembrane region" description="Helical" evidence="1">
    <location>
        <begin position="160"/>
        <end position="183"/>
    </location>
</feature>
<name>A0A7S8MWU8_9MICO</name>
<keyword evidence="1" id="KW-0472">Membrane</keyword>
<feature type="transmembrane region" description="Helical" evidence="1">
    <location>
        <begin position="20"/>
        <end position="40"/>
    </location>
</feature>
<evidence type="ECO:0000256" key="1">
    <source>
        <dbReference type="SAM" id="Phobius"/>
    </source>
</evidence>
<feature type="transmembrane region" description="Helical" evidence="1">
    <location>
        <begin position="120"/>
        <end position="148"/>
    </location>
</feature>
<dbReference type="KEGG" id="msf:IT882_00310"/>
<evidence type="ECO:0000313" key="3">
    <source>
        <dbReference type="Proteomes" id="UP000594480"/>
    </source>
</evidence>
<proteinExistence type="predicted"/>
<organism evidence="2 3">
    <name type="scientific">Microbacterium schleiferi</name>
    <dbReference type="NCBI Taxonomy" id="69362"/>
    <lineage>
        <taxon>Bacteria</taxon>
        <taxon>Bacillati</taxon>
        <taxon>Actinomycetota</taxon>
        <taxon>Actinomycetes</taxon>
        <taxon>Micrococcales</taxon>
        <taxon>Microbacteriaceae</taxon>
        <taxon>Microbacterium</taxon>
    </lineage>
</organism>
<dbReference type="AlphaFoldDB" id="A0A7S8MWU8"/>
<dbReference type="Proteomes" id="UP000594480">
    <property type="component" value="Chromosome"/>
</dbReference>
<accession>A0A7S8MWU8</accession>
<feature type="transmembrane region" description="Helical" evidence="1">
    <location>
        <begin position="55"/>
        <end position="72"/>
    </location>
</feature>
<keyword evidence="1" id="KW-0812">Transmembrane</keyword>
<dbReference type="RefSeq" id="WP_195692686.1">
    <property type="nucleotide sequence ID" value="NZ_CP064760.1"/>
</dbReference>
<keyword evidence="3" id="KW-1185">Reference proteome</keyword>